<keyword evidence="2" id="KW-1185">Reference proteome</keyword>
<accession>A0A4Z2GPQ9</accession>
<dbReference type="EMBL" id="SRLO01000475">
    <property type="protein sequence ID" value="TNN54753.1"/>
    <property type="molecule type" value="Genomic_DNA"/>
</dbReference>
<protein>
    <submittedName>
        <fullName evidence="1">Uncharacterized protein</fullName>
    </submittedName>
</protein>
<gene>
    <name evidence="1" type="ORF">EYF80_035036</name>
</gene>
<proteinExistence type="predicted"/>
<dbReference type="AlphaFoldDB" id="A0A4Z2GPQ9"/>
<evidence type="ECO:0000313" key="2">
    <source>
        <dbReference type="Proteomes" id="UP000314294"/>
    </source>
</evidence>
<comment type="caution">
    <text evidence="1">The sequence shown here is derived from an EMBL/GenBank/DDBJ whole genome shotgun (WGS) entry which is preliminary data.</text>
</comment>
<name>A0A4Z2GPQ9_9TELE</name>
<reference evidence="1 2" key="1">
    <citation type="submission" date="2019-03" db="EMBL/GenBank/DDBJ databases">
        <title>First draft genome of Liparis tanakae, snailfish: a comprehensive survey of snailfish specific genes.</title>
        <authorList>
            <person name="Kim W."/>
            <person name="Song I."/>
            <person name="Jeong J.-H."/>
            <person name="Kim D."/>
            <person name="Kim S."/>
            <person name="Ryu S."/>
            <person name="Song J.Y."/>
            <person name="Lee S.K."/>
        </authorList>
    </citation>
    <scope>NUCLEOTIDE SEQUENCE [LARGE SCALE GENOMIC DNA]</scope>
    <source>
        <tissue evidence="1">Muscle</tissue>
    </source>
</reference>
<organism evidence="1 2">
    <name type="scientific">Liparis tanakae</name>
    <name type="common">Tanaka's snailfish</name>
    <dbReference type="NCBI Taxonomy" id="230148"/>
    <lineage>
        <taxon>Eukaryota</taxon>
        <taxon>Metazoa</taxon>
        <taxon>Chordata</taxon>
        <taxon>Craniata</taxon>
        <taxon>Vertebrata</taxon>
        <taxon>Euteleostomi</taxon>
        <taxon>Actinopterygii</taxon>
        <taxon>Neopterygii</taxon>
        <taxon>Teleostei</taxon>
        <taxon>Neoteleostei</taxon>
        <taxon>Acanthomorphata</taxon>
        <taxon>Eupercaria</taxon>
        <taxon>Perciformes</taxon>
        <taxon>Cottioidei</taxon>
        <taxon>Cottales</taxon>
        <taxon>Liparidae</taxon>
        <taxon>Liparis</taxon>
    </lineage>
</organism>
<sequence>MLFSDGFMNTRDAERCKTTAAHSHSTLGDSGGVFKTAEGDYVYNVIFENGGAEIFVSVKPAWCKCGLRLPRLGLPGHVPPSLEQRLIRLWTVSIISCCCLCRAVLLPVARFSCVSSSPMTPVCLPTSEWRLPFSCFSVSSSSRCRVSISSIFRSSWLRGKGRGERKWSLSWKTEAWLIIEASKSAGTGYLFSAVAKMTCRFLSKRSVTPFLKLLLTDEPEKFIAVVFLGQLNMA</sequence>
<dbReference type="Proteomes" id="UP000314294">
    <property type="component" value="Unassembled WGS sequence"/>
</dbReference>
<evidence type="ECO:0000313" key="1">
    <source>
        <dbReference type="EMBL" id="TNN54753.1"/>
    </source>
</evidence>